<gene>
    <name evidence="3" type="ORF">F8566_30035</name>
</gene>
<evidence type="ECO:0000256" key="2">
    <source>
        <dbReference type="SAM" id="MobiDB-lite"/>
    </source>
</evidence>
<feature type="compositionally biased region" description="Polar residues" evidence="2">
    <location>
        <begin position="181"/>
        <end position="201"/>
    </location>
</feature>
<comment type="caution">
    <text evidence="3">The sequence shown here is derived from an EMBL/GenBank/DDBJ whole genome shotgun (WGS) entry which is preliminary data.</text>
</comment>
<feature type="coiled-coil region" evidence="1">
    <location>
        <begin position="221"/>
        <end position="255"/>
    </location>
</feature>
<keyword evidence="1" id="KW-0175">Coiled coil</keyword>
<feature type="compositionally biased region" description="Low complexity" evidence="2">
    <location>
        <begin position="152"/>
        <end position="165"/>
    </location>
</feature>
<sequence>MTKARIRLTPGRSRRNAAVLAATWALTQPDPHGELGHVLDALGLYTSRRRSTRHTANHPHIGETMTANTDTAAAQTPAAAIEAPEAIDGLRVIENEPAVSPLSKPGKPVYFQQIRELLLEDGSARFRCVHCPETSERLGKIRRHLSTHANPTTKVSTSKVSTSKVGKGKESKATPAEGQAAGTQVPATQETGTRTPVTTDNPLNTLTLAEITARLHEIQELDALRAKVVELTAECKELRAERDEYRAGHDELLAATRGVTGLRERAENAESALAALHTVLEKTAPTVQRIFDHYQHARR</sequence>
<evidence type="ECO:0000256" key="1">
    <source>
        <dbReference type="SAM" id="Coils"/>
    </source>
</evidence>
<reference evidence="3 4" key="1">
    <citation type="submission" date="2019-09" db="EMBL/GenBank/DDBJ databases">
        <title>Actinomadura physcomitrii sp. nov., a novel actinomycete isolated from moss [Physcomitrium sphaericum (Ludw) Fuernr].</title>
        <authorList>
            <person name="Zhuang X."/>
            <person name="Liu C."/>
        </authorList>
    </citation>
    <scope>NUCLEOTIDE SEQUENCE [LARGE SCALE GENOMIC DNA]</scope>
    <source>
        <strain evidence="3 4">HMC1</strain>
    </source>
</reference>
<name>A0A6H9YK86_9ACTN</name>
<evidence type="ECO:0008006" key="5">
    <source>
        <dbReference type="Google" id="ProtNLM"/>
    </source>
</evidence>
<evidence type="ECO:0000313" key="4">
    <source>
        <dbReference type="Proteomes" id="UP000468735"/>
    </source>
</evidence>
<keyword evidence="4" id="KW-1185">Reference proteome</keyword>
<evidence type="ECO:0000313" key="3">
    <source>
        <dbReference type="EMBL" id="KAB2344833.1"/>
    </source>
</evidence>
<protein>
    <recommendedName>
        <fullName evidence="5">C2H2-type domain-containing protein</fullName>
    </recommendedName>
</protein>
<dbReference type="OrthoDB" id="3624012at2"/>
<organism evidence="3 4">
    <name type="scientific">Actinomadura rudentiformis</name>
    <dbReference type="NCBI Taxonomy" id="359158"/>
    <lineage>
        <taxon>Bacteria</taxon>
        <taxon>Bacillati</taxon>
        <taxon>Actinomycetota</taxon>
        <taxon>Actinomycetes</taxon>
        <taxon>Streptosporangiales</taxon>
        <taxon>Thermomonosporaceae</taxon>
        <taxon>Actinomadura</taxon>
    </lineage>
</organism>
<accession>A0A6H9YK86</accession>
<dbReference type="RefSeq" id="WP_151565201.1">
    <property type="nucleotide sequence ID" value="NZ_WBMT01000015.1"/>
</dbReference>
<feature type="region of interest" description="Disordered" evidence="2">
    <location>
        <begin position="148"/>
        <end position="201"/>
    </location>
</feature>
<dbReference type="Proteomes" id="UP000468735">
    <property type="component" value="Unassembled WGS sequence"/>
</dbReference>
<proteinExistence type="predicted"/>
<dbReference type="AlphaFoldDB" id="A0A6H9YK86"/>
<dbReference type="EMBL" id="WBMT01000015">
    <property type="protein sequence ID" value="KAB2344833.1"/>
    <property type="molecule type" value="Genomic_DNA"/>
</dbReference>